<organism evidence="3 4">
    <name type="scientific">Friedmanniomyces endolithicus</name>
    <dbReference type="NCBI Taxonomy" id="329885"/>
    <lineage>
        <taxon>Eukaryota</taxon>
        <taxon>Fungi</taxon>
        <taxon>Dikarya</taxon>
        <taxon>Ascomycota</taxon>
        <taxon>Pezizomycotina</taxon>
        <taxon>Dothideomycetes</taxon>
        <taxon>Dothideomycetidae</taxon>
        <taxon>Mycosphaerellales</taxon>
        <taxon>Teratosphaeriaceae</taxon>
        <taxon>Friedmanniomyces</taxon>
    </lineage>
</organism>
<dbReference type="Pfam" id="PF10263">
    <property type="entry name" value="SprT-like"/>
    <property type="match status" value="1"/>
</dbReference>
<feature type="compositionally biased region" description="Basic and acidic residues" evidence="1">
    <location>
        <begin position="336"/>
        <end position="345"/>
    </location>
</feature>
<feature type="region of interest" description="Disordered" evidence="1">
    <location>
        <begin position="156"/>
        <end position="280"/>
    </location>
</feature>
<proteinExistence type="predicted"/>
<comment type="caution">
    <text evidence="3">The sequence shown here is derived from an EMBL/GenBank/DDBJ whole genome shotgun (WGS) entry which is preliminary data.</text>
</comment>
<dbReference type="InterPro" id="IPR035240">
    <property type="entry name" value="SprT_Zn_ribbon"/>
</dbReference>
<feature type="compositionally biased region" description="Basic and acidic residues" evidence="1">
    <location>
        <begin position="223"/>
        <end position="232"/>
    </location>
</feature>
<sequence>MARLRRESIDSRGEDETVHPASRVVQDIIDLQPNAKETRRSPRKKLTKAYAEHEDTTSEYAPIKPRLLVAQDVTGAAKPNKQVRLSPLKNLRDMSDLISQLLGATLLDDPGPRKVRSTAKATTAYRATTPSHQIESKRLVETTVQTDVEESVWCGSDISSDTSEDVLPSPRKFINFPSRKPVAKTGPESGPNLQFATGRPSSNQVDTSSRREISEYSRPTSSSDKENNDRAVLRFSPPRLYSPRKKQPSSRPSTPPPASPSKIRLVSPTKRAVRVPTPPLRSSLDAFWNAETVNDWNDQYSPRKEWSPKKVRAAREDASTSPTASPKKPQSPTKRTKADIAAKKDWESRKHEVAEAFINELDQKITAGKVLELTASTGGVHFVWSKTLNTTAGRANWRRETTKTRQLDGSITVTHKHHASIELAEKVIDDEERLLNVVAHEFCHLANFIVSGIKDQPHGKQFKEWGRKCTRVFGPRGVEVTTKHSYRIEYKYIWQCSDCGAEFKRHSKSIDPKRHTCGTCRSKLLQIKPVPRKGNGDGGPTGYAAFVKTHFADVKAGLPGGASQKEVMEAVGRRYRAKKAASSALQERPSSPTSGRERQGASVSSELLRAGSASATEVDDLTRGLEVITIEDDWPRPRKASANQPLDARAGWEL</sequence>
<gene>
    <name evidence="3" type="ORF">LTR91_026116</name>
</gene>
<feature type="region of interest" description="Disordered" evidence="1">
    <location>
        <begin position="579"/>
        <end position="617"/>
    </location>
</feature>
<protein>
    <recommendedName>
        <fullName evidence="2">SprT-like domain-containing protein</fullName>
    </recommendedName>
</protein>
<feature type="region of interest" description="Disordered" evidence="1">
    <location>
        <begin position="630"/>
        <end position="654"/>
    </location>
</feature>
<name>A0AAN6JVY1_9PEZI</name>
<evidence type="ECO:0000313" key="4">
    <source>
        <dbReference type="Proteomes" id="UP001175353"/>
    </source>
</evidence>
<dbReference type="AlphaFoldDB" id="A0AAN6JVY1"/>
<dbReference type="Proteomes" id="UP001175353">
    <property type="component" value="Unassembled WGS sequence"/>
</dbReference>
<feature type="region of interest" description="Disordered" evidence="1">
    <location>
        <begin position="298"/>
        <end position="345"/>
    </location>
</feature>
<dbReference type="GO" id="GO:0005634">
    <property type="term" value="C:nucleus"/>
    <property type="evidence" value="ECO:0007669"/>
    <property type="project" value="TreeGrafter"/>
</dbReference>
<dbReference type="Pfam" id="PF17283">
    <property type="entry name" value="Zn_ribbon_SprT"/>
    <property type="match status" value="1"/>
</dbReference>
<keyword evidence="4" id="KW-1185">Reference proteome</keyword>
<dbReference type="PANTHER" id="PTHR23099:SF0">
    <property type="entry name" value="GERM CELL NUCLEAR ACIDIC PROTEIN"/>
    <property type="match status" value="1"/>
</dbReference>
<feature type="region of interest" description="Disordered" evidence="1">
    <location>
        <begin position="1"/>
        <end position="58"/>
    </location>
</feature>
<evidence type="ECO:0000313" key="3">
    <source>
        <dbReference type="EMBL" id="KAK0949848.1"/>
    </source>
</evidence>
<evidence type="ECO:0000256" key="1">
    <source>
        <dbReference type="SAM" id="MobiDB-lite"/>
    </source>
</evidence>
<dbReference type="PANTHER" id="PTHR23099">
    <property type="entry name" value="TRANSCRIPTIONAL REGULATOR"/>
    <property type="match status" value="1"/>
</dbReference>
<evidence type="ECO:0000259" key="2">
    <source>
        <dbReference type="SMART" id="SM00731"/>
    </source>
</evidence>
<dbReference type="GO" id="GO:0006950">
    <property type="term" value="P:response to stress"/>
    <property type="evidence" value="ECO:0007669"/>
    <property type="project" value="UniProtKB-ARBA"/>
</dbReference>
<feature type="compositionally biased region" description="Basic and acidic residues" evidence="1">
    <location>
        <begin position="1"/>
        <end position="18"/>
    </location>
</feature>
<feature type="domain" description="SprT-like" evidence="2">
    <location>
        <begin position="359"/>
        <end position="527"/>
    </location>
</feature>
<feature type="compositionally biased region" description="Polar residues" evidence="1">
    <location>
        <begin position="191"/>
        <end position="207"/>
    </location>
</feature>
<feature type="compositionally biased region" description="Basic and acidic residues" evidence="1">
    <location>
        <begin position="301"/>
        <end position="318"/>
    </location>
</feature>
<dbReference type="EMBL" id="JAUJLE010000982">
    <property type="protein sequence ID" value="KAK0949848.1"/>
    <property type="molecule type" value="Genomic_DNA"/>
</dbReference>
<feature type="compositionally biased region" description="Polar residues" evidence="1">
    <location>
        <begin position="319"/>
        <end position="333"/>
    </location>
</feature>
<dbReference type="InterPro" id="IPR006640">
    <property type="entry name" value="SprT-like_domain"/>
</dbReference>
<dbReference type="SMART" id="SM00731">
    <property type="entry name" value="SprT"/>
    <property type="match status" value="1"/>
</dbReference>
<accession>A0AAN6JVY1</accession>
<reference evidence="3" key="1">
    <citation type="submission" date="2023-06" db="EMBL/GenBank/DDBJ databases">
        <title>Black Yeasts Isolated from many extreme environments.</title>
        <authorList>
            <person name="Coleine C."/>
            <person name="Stajich J.E."/>
            <person name="Selbmann L."/>
        </authorList>
    </citation>
    <scope>NUCLEOTIDE SEQUENCE</scope>
    <source>
        <strain evidence="3">CCFEE 5200</strain>
    </source>
</reference>